<proteinExistence type="predicted"/>
<dbReference type="EMBL" id="BGPR01000676">
    <property type="protein sequence ID" value="GBM31144.1"/>
    <property type="molecule type" value="Genomic_DNA"/>
</dbReference>
<evidence type="ECO:0008006" key="5">
    <source>
        <dbReference type="Google" id="ProtNLM"/>
    </source>
</evidence>
<gene>
    <name evidence="3" type="ORF">AVEN_58936_1</name>
</gene>
<evidence type="ECO:0000256" key="1">
    <source>
        <dbReference type="SAM" id="MobiDB-lite"/>
    </source>
</evidence>
<reference evidence="3 4" key="1">
    <citation type="journal article" date="2019" name="Sci. Rep.">
        <title>Orb-weaving spider Araneus ventricosus genome elucidates the spidroin gene catalogue.</title>
        <authorList>
            <person name="Kono N."/>
            <person name="Nakamura H."/>
            <person name="Ohtoshi R."/>
            <person name="Moran D.A.P."/>
            <person name="Shinohara A."/>
            <person name="Yoshida Y."/>
            <person name="Fujiwara M."/>
            <person name="Mori M."/>
            <person name="Tomita M."/>
            <person name="Arakawa K."/>
        </authorList>
    </citation>
    <scope>NUCLEOTIDE SEQUENCE [LARGE SCALE GENOMIC DNA]</scope>
</reference>
<dbReference type="OrthoDB" id="6434989at2759"/>
<sequence>MLVQKIYLYQLGLVLLALTTNSIELSDKIHGKVCDKIDDGKFRGELIKCMKIMPLEVQIVWRSCGAKYFNGTKPTCDYCEIITEMCGNPTYAQNVTNCVEKFKDEHRHHDLSLDLDIEGHEHSDSHDYSDSVGDDEDESEEEMHVVHDLSILISKECLKSLFSSYNITIKEGGKDKE</sequence>
<evidence type="ECO:0000313" key="4">
    <source>
        <dbReference type="Proteomes" id="UP000499080"/>
    </source>
</evidence>
<feature type="chain" id="PRO_5021211836" description="Saposin B-type domain-containing protein" evidence="2">
    <location>
        <begin position="23"/>
        <end position="177"/>
    </location>
</feature>
<organism evidence="3 4">
    <name type="scientific">Araneus ventricosus</name>
    <name type="common">Orbweaver spider</name>
    <name type="synonym">Epeira ventricosa</name>
    <dbReference type="NCBI Taxonomy" id="182803"/>
    <lineage>
        <taxon>Eukaryota</taxon>
        <taxon>Metazoa</taxon>
        <taxon>Ecdysozoa</taxon>
        <taxon>Arthropoda</taxon>
        <taxon>Chelicerata</taxon>
        <taxon>Arachnida</taxon>
        <taxon>Araneae</taxon>
        <taxon>Araneomorphae</taxon>
        <taxon>Entelegynae</taxon>
        <taxon>Araneoidea</taxon>
        <taxon>Araneidae</taxon>
        <taxon>Araneus</taxon>
    </lineage>
</organism>
<keyword evidence="4" id="KW-1185">Reference proteome</keyword>
<dbReference type="AlphaFoldDB" id="A0A4Y2ET95"/>
<evidence type="ECO:0000256" key="2">
    <source>
        <dbReference type="SAM" id="SignalP"/>
    </source>
</evidence>
<feature type="signal peptide" evidence="2">
    <location>
        <begin position="1"/>
        <end position="22"/>
    </location>
</feature>
<comment type="caution">
    <text evidence="3">The sequence shown here is derived from an EMBL/GenBank/DDBJ whole genome shotgun (WGS) entry which is preliminary data.</text>
</comment>
<evidence type="ECO:0000313" key="3">
    <source>
        <dbReference type="EMBL" id="GBM31144.1"/>
    </source>
</evidence>
<dbReference type="Proteomes" id="UP000499080">
    <property type="component" value="Unassembled WGS sequence"/>
</dbReference>
<keyword evidence="2" id="KW-0732">Signal</keyword>
<accession>A0A4Y2ET95</accession>
<name>A0A4Y2ET95_ARAVE</name>
<protein>
    <recommendedName>
        <fullName evidence="5">Saposin B-type domain-containing protein</fullName>
    </recommendedName>
</protein>
<feature type="region of interest" description="Disordered" evidence="1">
    <location>
        <begin position="121"/>
        <end position="140"/>
    </location>
</feature>